<dbReference type="EMBL" id="PIOD01000021">
    <property type="protein sequence ID" value="RDW15954.1"/>
    <property type="molecule type" value="Genomic_DNA"/>
</dbReference>
<dbReference type="AlphaFoldDB" id="A0A3D8PIS5"/>
<organism evidence="1 2">
    <name type="scientific">Oceanobacillus chungangensis</name>
    <dbReference type="NCBI Taxonomy" id="1229152"/>
    <lineage>
        <taxon>Bacteria</taxon>
        <taxon>Bacillati</taxon>
        <taxon>Bacillota</taxon>
        <taxon>Bacilli</taxon>
        <taxon>Bacillales</taxon>
        <taxon>Bacillaceae</taxon>
        <taxon>Oceanobacillus</taxon>
    </lineage>
</organism>
<dbReference type="Proteomes" id="UP000256520">
    <property type="component" value="Unassembled WGS sequence"/>
</dbReference>
<gene>
    <name evidence="1" type="ORF">CWR45_15780</name>
</gene>
<proteinExistence type="predicted"/>
<sequence>MDIDDIRKQLDRVIDTSSLSDDEVLSIYQVDQKQRQIHFENRLKKALRVGDGKKRKLQKKLIRL</sequence>
<comment type="caution">
    <text evidence="1">The sequence shown here is derived from an EMBL/GenBank/DDBJ whole genome shotgun (WGS) entry which is preliminary data.</text>
</comment>
<evidence type="ECO:0000313" key="1">
    <source>
        <dbReference type="EMBL" id="RDW15954.1"/>
    </source>
</evidence>
<reference evidence="2" key="1">
    <citation type="submission" date="2017-11" db="EMBL/GenBank/DDBJ databases">
        <authorList>
            <person name="Zhu W."/>
        </authorList>
    </citation>
    <scope>NUCLEOTIDE SEQUENCE [LARGE SCALE GENOMIC DNA]</scope>
    <source>
        <strain evidence="2">CAU 1051</strain>
    </source>
</reference>
<evidence type="ECO:0000313" key="2">
    <source>
        <dbReference type="Proteomes" id="UP000256520"/>
    </source>
</evidence>
<keyword evidence="2" id="KW-1185">Reference proteome</keyword>
<accession>A0A3D8PIS5</accession>
<name>A0A3D8PIS5_9BACI</name>
<dbReference type="RefSeq" id="WP_115750833.1">
    <property type="nucleotide sequence ID" value="NZ_PIOD01000021.1"/>
</dbReference>
<protein>
    <submittedName>
        <fullName evidence="1">Uncharacterized protein</fullName>
    </submittedName>
</protein>